<gene>
    <name evidence="1" type="ORF">WMSIL1_LOCUS7313</name>
</gene>
<protein>
    <submittedName>
        <fullName evidence="1">Uncharacterized protein</fullName>
    </submittedName>
</protein>
<accession>A0A564YL64</accession>
<reference evidence="1 2" key="1">
    <citation type="submission" date="2019-07" db="EMBL/GenBank/DDBJ databases">
        <authorList>
            <person name="Jastrzebski P J."/>
            <person name="Paukszto L."/>
            <person name="Jastrzebski P J."/>
        </authorList>
    </citation>
    <scope>NUCLEOTIDE SEQUENCE [LARGE SCALE GENOMIC DNA]</scope>
    <source>
        <strain evidence="1 2">WMS-il1</strain>
    </source>
</reference>
<name>A0A564YL64_HYMDI</name>
<evidence type="ECO:0000313" key="2">
    <source>
        <dbReference type="Proteomes" id="UP000321570"/>
    </source>
</evidence>
<organism evidence="1 2">
    <name type="scientific">Hymenolepis diminuta</name>
    <name type="common">Rat tapeworm</name>
    <dbReference type="NCBI Taxonomy" id="6216"/>
    <lineage>
        <taxon>Eukaryota</taxon>
        <taxon>Metazoa</taxon>
        <taxon>Spiralia</taxon>
        <taxon>Lophotrochozoa</taxon>
        <taxon>Platyhelminthes</taxon>
        <taxon>Cestoda</taxon>
        <taxon>Eucestoda</taxon>
        <taxon>Cyclophyllidea</taxon>
        <taxon>Hymenolepididae</taxon>
        <taxon>Hymenolepis</taxon>
    </lineage>
</organism>
<evidence type="ECO:0000313" key="1">
    <source>
        <dbReference type="EMBL" id="VUZ47910.1"/>
    </source>
</evidence>
<feature type="non-terminal residue" evidence="1">
    <location>
        <position position="122"/>
    </location>
</feature>
<dbReference type="AlphaFoldDB" id="A0A564YL64"/>
<dbReference type="EMBL" id="CABIJS010000256">
    <property type="protein sequence ID" value="VUZ47910.1"/>
    <property type="molecule type" value="Genomic_DNA"/>
</dbReference>
<sequence>MTNIRAMTIALGNRILERRTKQKLYCLKIRRFAKLFQNVSGKTQFFLFCMGRLTYNAINNSENFENLSSDRQRVMAFMWILLTQHNFTGAARLLTHAVHKYDMSSSWFWQVAFHIFNVMKVP</sequence>
<proteinExistence type="predicted"/>
<keyword evidence="2" id="KW-1185">Reference proteome</keyword>
<dbReference type="Proteomes" id="UP000321570">
    <property type="component" value="Unassembled WGS sequence"/>
</dbReference>